<evidence type="ECO:0000259" key="1">
    <source>
        <dbReference type="Pfam" id="PF13439"/>
    </source>
</evidence>
<dbReference type="SUPFAM" id="SSF53756">
    <property type="entry name" value="UDP-Glycosyltransferase/glycogen phosphorylase"/>
    <property type="match status" value="1"/>
</dbReference>
<accession>A0A1Z3HS88</accession>
<dbReference type="RefSeq" id="WP_080810160.1">
    <property type="nucleotide sequence ID" value="NZ_CP021983.2"/>
</dbReference>
<organism evidence="2 3">
    <name type="scientific">Halomicronema hongdechloris C2206</name>
    <dbReference type="NCBI Taxonomy" id="1641165"/>
    <lineage>
        <taxon>Bacteria</taxon>
        <taxon>Bacillati</taxon>
        <taxon>Cyanobacteriota</taxon>
        <taxon>Cyanophyceae</taxon>
        <taxon>Nodosilineales</taxon>
        <taxon>Nodosilineaceae</taxon>
        <taxon>Halomicronema</taxon>
    </lineage>
</organism>
<keyword evidence="3" id="KW-1185">Reference proteome</keyword>
<dbReference type="Gene3D" id="3.40.50.2000">
    <property type="entry name" value="Glycogen Phosphorylase B"/>
    <property type="match status" value="1"/>
</dbReference>
<sequence>MNILFLSPQPFYQDRGTPIAVHMVLQTLSHRGNRVDVVTYPEGREMVYEHVSIHRAPKLPLIKGIRPGFSWTKIIYDLFMLFQAFSLVTKQKYHLIHAVEEAVFIALLIKILFKIPYVYDMDSSLPQQLIEKCPYLSIVLPLLNFFEGLAVKNAKVTVPVCLTLANNVRAKYGSTKIVLLPDVTLV</sequence>
<gene>
    <name evidence="2" type="ORF">XM38_041420</name>
</gene>
<reference evidence="2 3" key="1">
    <citation type="journal article" date="2016" name="Biochim. Biophys. Acta">
        <title>Characterization of red-shifted phycobilisomes isolated from the chlorophyll f-containing cyanobacterium Halomicronema hongdechloris.</title>
        <authorList>
            <person name="Li Y."/>
            <person name="Lin Y."/>
            <person name="Garvey C.J."/>
            <person name="Birch D."/>
            <person name="Corkery R.W."/>
            <person name="Loughlin P.C."/>
            <person name="Scheer H."/>
            <person name="Willows R.D."/>
            <person name="Chen M."/>
        </authorList>
    </citation>
    <scope>NUCLEOTIDE SEQUENCE [LARGE SCALE GENOMIC DNA]</scope>
    <source>
        <strain evidence="2 3">C2206</strain>
    </source>
</reference>
<name>A0A1Z3HS88_9CYAN</name>
<feature type="domain" description="Glycosyltransferase subfamily 4-like N-terminal" evidence="1">
    <location>
        <begin position="20"/>
        <end position="181"/>
    </location>
</feature>
<dbReference type="EMBL" id="CP021983">
    <property type="protein sequence ID" value="ASC73180.1"/>
    <property type="molecule type" value="Genomic_DNA"/>
</dbReference>
<dbReference type="OrthoDB" id="529131at2"/>
<dbReference type="AlphaFoldDB" id="A0A1Z3HS88"/>
<evidence type="ECO:0000313" key="3">
    <source>
        <dbReference type="Proteomes" id="UP000191901"/>
    </source>
</evidence>
<dbReference type="Proteomes" id="UP000191901">
    <property type="component" value="Chromosome"/>
</dbReference>
<dbReference type="InterPro" id="IPR028098">
    <property type="entry name" value="Glyco_trans_4-like_N"/>
</dbReference>
<dbReference type="STRING" id="1641165.XM38_13550"/>
<protein>
    <recommendedName>
        <fullName evidence="1">Glycosyltransferase subfamily 4-like N-terminal domain-containing protein</fullName>
    </recommendedName>
</protein>
<proteinExistence type="predicted"/>
<dbReference type="KEGG" id="hhg:XM38_041420"/>
<dbReference type="Pfam" id="PF13439">
    <property type="entry name" value="Glyco_transf_4"/>
    <property type="match status" value="1"/>
</dbReference>
<evidence type="ECO:0000313" key="2">
    <source>
        <dbReference type="EMBL" id="ASC73180.1"/>
    </source>
</evidence>